<feature type="region of interest" description="Disordered" evidence="1">
    <location>
        <begin position="343"/>
        <end position="370"/>
    </location>
</feature>
<evidence type="ECO:0000256" key="1">
    <source>
        <dbReference type="SAM" id="MobiDB-lite"/>
    </source>
</evidence>
<protein>
    <submittedName>
        <fullName evidence="2">Unannotated protein</fullName>
    </submittedName>
</protein>
<sequence>MRTYTRIPGCAGAVEVEHSTAVDVPQPTLEASSAASEDPSRSPLADAARRLADAGRALDPPSVGAPLGAAVLAALADALLPPVRRAAWVAVRVAADDEAAAVLLRGVADPDAVARTRARPAWQDAEASLVEALVVAVGARPAGRLEELLDGGATGALEAAGVPAAEHPEALALVAAAEAPPAADGVPHAPTARTAASVDDGPALELLELVARDDAPAASLRVAAGERVALVVDDAALGDGLLDVVTGRRSAGAGVVRVGGDEVAAGGARPGSVVRLGELAVPDRTTPAELLREYGAGGVDDTLEVVGLTGDAATPVGDLASGPRRRLEVARALAGGASVLVAGPATPGVPLDRPATTDDPGDADAARRDGDGSDALAAALRGAAGRGLAVLLIATDRAAAERLADRVVVLADDREGGAADAEGATPALRDGPADAIRDGAAPATGDDGPTSGDDGPAADPADAADPDRRPEDPAAADADARLLLLNLALRGLSRTAAADAVREQTGSAPAPGLLGEVFDRVERVEEPRDGSAA</sequence>
<evidence type="ECO:0000313" key="2">
    <source>
        <dbReference type="EMBL" id="CAB4930936.1"/>
    </source>
</evidence>
<proteinExistence type="predicted"/>
<feature type="region of interest" description="Disordered" evidence="1">
    <location>
        <begin position="495"/>
        <end position="514"/>
    </location>
</feature>
<organism evidence="2">
    <name type="scientific">freshwater metagenome</name>
    <dbReference type="NCBI Taxonomy" id="449393"/>
    <lineage>
        <taxon>unclassified sequences</taxon>
        <taxon>metagenomes</taxon>
        <taxon>ecological metagenomes</taxon>
    </lineage>
</organism>
<dbReference type="EMBL" id="CAFBMK010000163">
    <property type="protein sequence ID" value="CAB4930936.1"/>
    <property type="molecule type" value="Genomic_DNA"/>
</dbReference>
<feature type="region of interest" description="Disordered" evidence="1">
    <location>
        <begin position="23"/>
        <end position="47"/>
    </location>
</feature>
<gene>
    <name evidence="2" type="ORF">UFOPK3564_02370</name>
</gene>
<feature type="region of interest" description="Disordered" evidence="1">
    <location>
        <begin position="416"/>
        <end position="476"/>
    </location>
</feature>
<dbReference type="SUPFAM" id="SSF52540">
    <property type="entry name" value="P-loop containing nucleoside triphosphate hydrolases"/>
    <property type="match status" value="1"/>
</dbReference>
<dbReference type="Gene3D" id="3.40.50.300">
    <property type="entry name" value="P-loop containing nucleotide triphosphate hydrolases"/>
    <property type="match status" value="1"/>
</dbReference>
<accession>A0A6J7IJV5</accession>
<dbReference type="AlphaFoldDB" id="A0A6J7IJV5"/>
<reference evidence="2" key="1">
    <citation type="submission" date="2020-05" db="EMBL/GenBank/DDBJ databases">
        <authorList>
            <person name="Chiriac C."/>
            <person name="Salcher M."/>
            <person name="Ghai R."/>
            <person name="Kavagutti S V."/>
        </authorList>
    </citation>
    <scope>NUCLEOTIDE SEQUENCE</scope>
</reference>
<dbReference type="InterPro" id="IPR027417">
    <property type="entry name" value="P-loop_NTPase"/>
</dbReference>
<name>A0A6J7IJV5_9ZZZZ</name>
<feature type="compositionally biased region" description="Low complexity" evidence="1">
    <location>
        <begin position="442"/>
        <end position="463"/>
    </location>
</feature>